<proteinExistence type="predicted"/>
<organism evidence="2 3">
    <name type="scientific">Raphidocelis subcapitata</name>
    <dbReference type="NCBI Taxonomy" id="307507"/>
    <lineage>
        <taxon>Eukaryota</taxon>
        <taxon>Viridiplantae</taxon>
        <taxon>Chlorophyta</taxon>
        <taxon>core chlorophytes</taxon>
        <taxon>Chlorophyceae</taxon>
        <taxon>CS clade</taxon>
        <taxon>Sphaeropleales</taxon>
        <taxon>Selenastraceae</taxon>
        <taxon>Raphidocelis</taxon>
    </lineage>
</organism>
<feature type="region of interest" description="Disordered" evidence="1">
    <location>
        <begin position="315"/>
        <end position="373"/>
    </location>
</feature>
<name>A0A2V0P5H5_9CHLO</name>
<feature type="compositionally biased region" description="Gly residues" evidence="1">
    <location>
        <begin position="316"/>
        <end position="328"/>
    </location>
</feature>
<dbReference type="STRING" id="307507.A0A2V0P5H5"/>
<comment type="caution">
    <text evidence="2">The sequence shown here is derived from an EMBL/GenBank/DDBJ whole genome shotgun (WGS) entry which is preliminary data.</text>
</comment>
<accession>A0A2V0P5H5</accession>
<keyword evidence="3" id="KW-1185">Reference proteome</keyword>
<dbReference type="Proteomes" id="UP000247498">
    <property type="component" value="Unassembled WGS sequence"/>
</dbReference>
<evidence type="ECO:0000256" key="1">
    <source>
        <dbReference type="SAM" id="MobiDB-lite"/>
    </source>
</evidence>
<feature type="compositionally biased region" description="Acidic residues" evidence="1">
    <location>
        <begin position="352"/>
        <end position="373"/>
    </location>
</feature>
<sequence length="373" mass="38350">MPGQPDLVDLLSRDPAFVNAVAARSTRDAAAAALSAVRTNWRTFAPVLRPAGAPGGAAAPGAGGAGAMPAALLPGDPAGHAAARRPGDAAAPGAAPAAAAAAVAVGVPQLLRAGTRPLEKQGSLLRATRAPLKLKDFVKAMRRELAAAEERVPWSLVENRWRAQRKNWQRRVRQADSVQGLAGCIWELHGILKTDKGSGLFASGGQWERSLLQVANGGGNQLQLQTTWEEMRGALQSWLERQTLPGSSASLDKGSYAQAVRTFNVLQEAAAKGPDYLDQVPLDQILSTQRELLALQSIISREHAALTARLAEAAAAGGGGGGEGGAAGDAGAPPADGLIASIGQLPAIRGEGDDDEDTDGDAGSEATDMDDSE</sequence>
<evidence type="ECO:0000313" key="3">
    <source>
        <dbReference type="Proteomes" id="UP000247498"/>
    </source>
</evidence>
<dbReference type="OrthoDB" id="535971at2759"/>
<dbReference type="EMBL" id="BDRX01000031">
    <property type="protein sequence ID" value="GBF92335.1"/>
    <property type="molecule type" value="Genomic_DNA"/>
</dbReference>
<evidence type="ECO:0000313" key="2">
    <source>
        <dbReference type="EMBL" id="GBF92335.1"/>
    </source>
</evidence>
<reference evidence="2 3" key="1">
    <citation type="journal article" date="2018" name="Sci. Rep.">
        <title>Raphidocelis subcapitata (=Pseudokirchneriella subcapitata) provides an insight into genome evolution and environmental adaptations in the Sphaeropleales.</title>
        <authorList>
            <person name="Suzuki S."/>
            <person name="Yamaguchi H."/>
            <person name="Nakajima N."/>
            <person name="Kawachi M."/>
        </authorList>
    </citation>
    <scope>NUCLEOTIDE SEQUENCE [LARGE SCALE GENOMIC DNA]</scope>
    <source>
        <strain evidence="2 3">NIES-35</strain>
    </source>
</reference>
<gene>
    <name evidence="2" type="ORF">Rsub_05537</name>
</gene>
<dbReference type="InParanoid" id="A0A2V0P5H5"/>
<dbReference type="AlphaFoldDB" id="A0A2V0P5H5"/>
<protein>
    <submittedName>
        <fullName evidence="2">Uncharacterized protein</fullName>
    </submittedName>
</protein>